<dbReference type="InterPro" id="IPR003615">
    <property type="entry name" value="HNH_nuc"/>
</dbReference>
<accession>A0A1H4NP97</accession>
<protein>
    <submittedName>
        <fullName evidence="2">Putative restriction endonuclease</fullName>
    </submittedName>
</protein>
<evidence type="ECO:0000259" key="1">
    <source>
        <dbReference type="Pfam" id="PF13391"/>
    </source>
</evidence>
<organism evidence="2 3">
    <name type="scientific">Terriglobus roseus</name>
    <dbReference type="NCBI Taxonomy" id="392734"/>
    <lineage>
        <taxon>Bacteria</taxon>
        <taxon>Pseudomonadati</taxon>
        <taxon>Acidobacteriota</taxon>
        <taxon>Terriglobia</taxon>
        <taxon>Terriglobales</taxon>
        <taxon>Acidobacteriaceae</taxon>
        <taxon>Terriglobus</taxon>
    </lineage>
</organism>
<proteinExistence type="predicted"/>
<dbReference type="GO" id="GO:0004519">
    <property type="term" value="F:endonuclease activity"/>
    <property type="evidence" value="ECO:0007669"/>
    <property type="project" value="UniProtKB-KW"/>
</dbReference>
<feature type="domain" description="HNH nuclease" evidence="1">
    <location>
        <begin position="151"/>
        <end position="201"/>
    </location>
</feature>
<keyword evidence="2" id="KW-0255">Endonuclease</keyword>
<evidence type="ECO:0000313" key="3">
    <source>
        <dbReference type="Proteomes" id="UP000182409"/>
    </source>
</evidence>
<dbReference type="Pfam" id="PF13391">
    <property type="entry name" value="HNH_2"/>
    <property type="match status" value="1"/>
</dbReference>
<dbReference type="OrthoDB" id="5678128at2"/>
<gene>
    <name evidence="2" type="ORF">SAMN05443244_2313</name>
</gene>
<keyword evidence="2" id="KW-0378">Hydrolase</keyword>
<dbReference type="AlphaFoldDB" id="A0A1H4NP97"/>
<name>A0A1H4NP97_9BACT</name>
<dbReference type="Proteomes" id="UP000182409">
    <property type="component" value="Unassembled WGS sequence"/>
</dbReference>
<evidence type="ECO:0000313" key="2">
    <source>
        <dbReference type="EMBL" id="SEB97061.1"/>
    </source>
</evidence>
<dbReference type="EMBL" id="FNSD01000001">
    <property type="protein sequence ID" value="SEB97061.1"/>
    <property type="molecule type" value="Genomic_DNA"/>
</dbReference>
<sequence>MQRVSWTREQLLIAFKLYCELPFGQMHSKNPDIVRISKALGRTPSSLAMKLTNIASLDPAIYLTGRKGLTGASKADSDMWFEMTDDWERFWLVAKQASDRVSENSPDVQTIVEPSEGEISYEGQTREAMARIRVGQPLFRESVLSAYDYKCCISGTHLRGLLVASHIIPWKADTKNRLNPRNGLCLSAIHDRAFDAGLITLAKDFTLLLSRALVRNDNAFLRSAFTQYEGQAISLPDKFPPDAEFLSYHRKEIFLQ</sequence>
<reference evidence="2 3" key="1">
    <citation type="submission" date="2016-10" db="EMBL/GenBank/DDBJ databases">
        <authorList>
            <person name="de Groot N.N."/>
        </authorList>
    </citation>
    <scope>NUCLEOTIDE SEQUENCE [LARGE SCALE GENOMIC DNA]</scope>
    <source>
        <strain evidence="2 3">AB35.6</strain>
    </source>
</reference>
<keyword evidence="2" id="KW-0540">Nuclease</keyword>